<comment type="function">
    <text evidence="12">Fluoride-specific ion channel. Important for reducing fluoride concentration in the cell, thus reducing its toxicity.</text>
</comment>
<sequence>MPAVPPLILVMLGGALGAGFRYNIGVVALRNLGADFPYATLMINILGGFLMGVLAGSLARPPLTGPNAEPLRLFLGIGVLGGFTTFSSFSLETVNMLNRGAPVLAAGYALASVIGSVLALYAGLLAVRLMA</sequence>
<accession>A0ABX0TS17</accession>
<evidence type="ECO:0000256" key="4">
    <source>
        <dbReference type="ARBA" id="ARBA00022692"/>
    </source>
</evidence>
<dbReference type="Pfam" id="PF02537">
    <property type="entry name" value="CRCB"/>
    <property type="match status" value="1"/>
</dbReference>
<keyword evidence="14" id="KW-1185">Reference proteome</keyword>
<evidence type="ECO:0000256" key="11">
    <source>
        <dbReference type="ARBA" id="ARBA00035585"/>
    </source>
</evidence>
<keyword evidence="2 12" id="KW-1003">Cell membrane</keyword>
<evidence type="ECO:0000256" key="5">
    <source>
        <dbReference type="ARBA" id="ARBA00022989"/>
    </source>
</evidence>
<keyword evidence="7 12" id="KW-0406">Ion transport</keyword>
<feature type="transmembrane region" description="Helical" evidence="12">
    <location>
        <begin position="103"/>
        <end position="127"/>
    </location>
</feature>
<feature type="transmembrane region" description="Helical" evidence="12">
    <location>
        <begin position="41"/>
        <end position="59"/>
    </location>
</feature>
<organism evidence="13 14">
    <name type="scientific">Sphingomonas vulcanisoli</name>
    <dbReference type="NCBI Taxonomy" id="1658060"/>
    <lineage>
        <taxon>Bacteria</taxon>
        <taxon>Pseudomonadati</taxon>
        <taxon>Pseudomonadota</taxon>
        <taxon>Alphaproteobacteria</taxon>
        <taxon>Sphingomonadales</taxon>
        <taxon>Sphingomonadaceae</taxon>
        <taxon>Sphingomonas</taxon>
    </lineage>
</organism>
<evidence type="ECO:0000256" key="6">
    <source>
        <dbReference type="ARBA" id="ARBA00023053"/>
    </source>
</evidence>
<evidence type="ECO:0000256" key="12">
    <source>
        <dbReference type="HAMAP-Rule" id="MF_00454"/>
    </source>
</evidence>
<comment type="subcellular location">
    <subcellularLocation>
        <location evidence="1 12">Cell membrane</location>
        <topology evidence="1 12">Multi-pass membrane protein</topology>
    </subcellularLocation>
</comment>
<dbReference type="PANTHER" id="PTHR28259:SF1">
    <property type="entry name" value="FLUORIDE EXPORT PROTEIN 1-RELATED"/>
    <property type="match status" value="1"/>
</dbReference>
<keyword evidence="12" id="KW-0813">Transport</keyword>
<comment type="catalytic activity">
    <reaction evidence="11">
        <text>fluoride(in) = fluoride(out)</text>
        <dbReference type="Rhea" id="RHEA:76159"/>
        <dbReference type="ChEBI" id="CHEBI:17051"/>
    </reaction>
    <physiologicalReaction direction="left-to-right" evidence="11">
        <dbReference type="Rhea" id="RHEA:76160"/>
    </physiologicalReaction>
</comment>
<evidence type="ECO:0000256" key="10">
    <source>
        <dbReference type="ARBA" id="ARBA00035120"/>
    </source>
</evidence>
<keyword evidence="9 12" id="KW-0407">Ion channel</keyword>
<keyword evidence="3" id="KW-0997">Cell inner membrane</keyword>
<protein>
    <recommendedName>
        <fullName evidence="12">Fluoride-specific ion channel FluC</fullName>
    </recommendedName>
</protein>
<dbReference type="HAMAP" id="MF_00454">
    <property type="entry name" value="FluC"/>
    <property type="match status" value="1"/>
</dbReference>
<evidence type="ECO:0000256" key="8">
    <source>
        <dbReference type="ARBA" id="ARBA00023136"/>
    </source>
</evidence>
<dbReference type="PANTHER" id="PTHR28259">
    <property type="entry name" value="FLUORIDE EXPORT PROTEIN 1-RELATED"/>
    <property type="match status" value="1"/>
</dbReference>
<evidence type="ECO:0000313" key="13">
    <source>
        <dbReference type="EMBL" id="NIJ08308.1"/>
    </source>
</evidence>
<gene>
    <name evidence="12" type="primary">fluC</name>
    <name evidence="12" type="synonym">crcB</name>
    <name evidence="13" type="ORF">FHS31_001925</name>
</gene>
<dbReference type="EMBL" id="JAAOZC010000004">
    <property type="protein sequence ID" value="NIJ08308.1"/>
    <property type="molecule type" value="Genomic_DNA"/>
</dbReference>
<keyword evidence="4 12" id="KW-0812">Transmembrane</keyword>
<comment type="caution">
    <text evidence="13">The sequence shown here is derived from an EMBL/GenBank/DDBJ whole genome shotgun (WGS) entry which is preliminary data.</text>
</comment>
<feature type="transmembrane region" description="Helical" evidence="12">
    <location>
        <begin position="71"/>
        <end position="91"/>
    </location>
</feature>
<name>A0ABX0TS17_9SPHN</name>
<keyword evidence="8 12" id="KW-0472">Membrane</keyword>
<evidence type="ECO:0000256" key="3">
    <source>
        <dbReference type="ARBA" id="ARBA00022519"/>
    </source>
</evidence>
<dbReference type="RefSeq" id="WP_243843385.1">
    <property type="nucleotide sequence ID" value="NZ_JAAOZC010000004.1"/>
</dbReference>
<keyword evidence="12" id="KW-0479">Metal-binding</keyword>
<dbReference type="InterPro" id="IPR003691">
    <property type="entry name" value="FluC"/>
</dbReference>
<keyword evidence="6 12" id="KW-0915">Sodium</keyword>
<evidence type="ECO:0000256" key="9">
    <source>
        <dbReference type="ARBA" id="ARBA00023303"/>
    </source>
</evidence>
<dbReference type="Proteomes" id="UP000727456">
    <property type="component" value="Unassembled WGS sequence"/>
</dbReference>
<feature type="binding site" evidence="12">
    <location>
        <position position="81"/>
    </location>
    <ligand>
        <name>Na(+)</name>
        <dbReference type="ChEBI" id="CHEBI:29101"/>
        <note>structural</note>
    </ligand>
</feature>
<feature type="binding site" evidence="12">
    <location>
        <position position="84"/>
    </location>
    <ligand>
        <name>Na(+)</name>
        <dbReference type="ChEBI" id="CHEBI:29101"/>
        <note>structural</note>
    </ligand>
</feature>
<comment type="activity regulation">
    <text evidence="12">Na(+) is not transported, but it plays an essential structural role and its presence is essential for fluoride channel function.</text>
</comment>
<evidence type="ECO:0000313" key="14">
    <source>
        <dbReference type="Proteomes" id="UP000727456"/>
    </source>
</evidence>
<dbReference type="NCBIfam" id="TIGR00494">
    <property type="entry name" value="crcB"/>
    <property type="match status" value="1"/>
</dbReference>
<reference evidence="13 14" key="1">
    <citation type="submission" date="2020-03" db="EMBL/GenBank/DDBJ databases">
        <title>Genomic Encyclopedia of Type Strains, Phase III (KMG-III): the genomes of soil and plant-associated and newly described type strains.</title>
        <authorList>
            <person name="Whitman W."/>
        </authorList>
    </citation>
    <scope>NUCLEOTIDE SEQUENCE [LARGE SCALE GENOMIC DNA]</scope>
    <source>
        <strain evidence="13 14">CECT 8804</strain>
    </source>
</reference>
<comment type="similarity">
    <text evidence="10 12">Belongs to the fluoride channel Fluc/FEX (TC 1.A.43) family.</text>
</comment>
<keyword evidence="5 12" id="KW-1133">Transmembrane helix</keyword>
<dbReference type="NCBIfam" id="NF010791">
    <property type="entry name" value="PRK14195.1"/>
    <property type="match status" value="1"/>
</dbReference>
<evidence type="ECO:0000256" key="2">
    <source>
        <dbReference type="ARBA" id="ARBA00022475"/>
    </source>
</evidence>
<proteinExistence type="inferred from homology"/>
<evidence type="ECO:0000256" key="7">
    <source>
        <dbReference type="ARBA" id="ARBA00023065"/>
    </source>
</evidence>
<evidence type="ECO:0000256" key="1">
    <source>
        <dbReference type="ARBA" id="ARBA00004651"/>
    </source>
</evidence>